<name>A0A250XL61_9CHLO</name>
<reference evidence="2 3" key="1">
    <citation type="submission" date="2017-08" db="EMBL/GenBank/DDBJ databases">
        <title>Acidophilic green algal genome provides insights into adaptation to an acidic environment.</title>
        <authorList>
            <person name="Hirooka S."/>
            <person name="Hirose Y."/>
            <person name="Kanesaki Y."/>
            <person name="Higuchi S."/>
            <person name="Fujiwara T."/>
            <person name="Onuma R."/>
            <person name="Era A."/>
            <person name="Ohbayashi R."/>
            <person name="Uzuka A."/>
            <person name="Nozaki H."/>
            <person name="Yoshikawa H."/>
            <person name="Miyagishima S.Y."/>
        </authorList>
    </citation>
    <scope>NUCLEOTIDE SEQUENCE [LARGE SCALE GENOMIC DNA]</scope>
    <source>
        <strain evidence="2 3">NIES-2499</strain>
    </source>
</reference>
<sequence length="318" mass="34276">MICTRTFDANTLRLRGYNGLASKLDKFQLVHCRCKSQHDYATTNGTFIHAVALATLLSSDPFCFSAAAAQQFSPIQGPARVVDGDTLVINEERIRLYGVDAPEKAQSCKTSKGAEYSCGQRSKEALTTKIGSKQVTCLVKNKDQYGRNVAVCTLRGGLLGGEGEELNEWLVSNGFAVAYRQYGKEYIPVEEKAKAEHRGLWDGSFTTPSDWRKQQKAAVALSSGPAALNASALGLIGTKSNQNEGGSVMPMTALQGPTCPSGDLAIKGNIGSKGDKIYHVPGSGQYNLVKIEEQDGEKYFCSESEAQAAGWRRSNTAK</sequence>
<dbReference type="Proteomes" id="UP000232323">
    <property type="component" value="Unassembled WGS sequence"/>
</dbReference>
<dbReference type="PANTHER" id="PTHR12302">
    <property type="entry name" value="EBNA2 BINDING PROTEIN P100"/>
    <property type="match status" value="1"/>
</dbReference>
<dbReference type="Pfam" id="PF00565">
    <property type="entry name" value="SNase"/>
    <property type="match status" value="1"/>
</dbReference>
<comment type="caution">
    <text evidence="2">The sequence shown here is derived from an EMBL/GenBank/DDBJ whole genome shotgun (WGS) entry which is preliminary data.</text>
</comment>
<organism evidence="2 3">
    <name type="scientific">Chlamydomonas eustigma</name>
    <dbReference type="NCBI Taxonomy" id="1157962"/>
    <lineage>
        <taxon>Eukaryota</taxon>
        <taxon>Viridiplantae</taxon>
        <taxon>Chlorophyta</taxon>
        <taxon>core chlorophytes</taxon>
        <taxon>Chlorophyceae</taxon>
        <taxon>CS clade</taxon>
        <taxon>Chlamydomonadales</taxon>
        <taxon>Chlamydomonadaceae</taxon>
        <taxon>Chlamydomonas</taxon>
    </lineage>
</organism>
<feature type="domain" description="TNase-like" evidence="1">
    <location>
        <begin position="80"/>
        <end position="203"/>
    </location>
</feature>
<gene>
    <name evidence="2" type="ORF">CEUSTIGMA_g11188.t1</name>
</gene>
<keyword evidence="3" id="KW-1185">Reference proteome</keyword>
<accession>A0A250XL61</accession>
<dbReference type="PROSITE" id="PS50830">
    <property type="entry name" value="TNASE_3"/>
    <property type="match status" value="1"/>
</dbReference>
<proteinExistence type="predicted"/>
<dbReference type="EMBL" id="BEGY01000106">
    <property type="protein sequence ID" value="GAX83763.1"/>
    <property type="molecule type" value="Genomic_DNA"/>
</dbReference>
<dbReference type="OrthoDB" id="430293at2759"/>
<dbReference type="InterPro" id="IPR016071">
    <property type="entry name" value="Staphylococal_nuclease_OB-fold"/>
</dbReference>
<evidence type="ECO:0000313" key="3">
    <source>
        <dbReference type="Proteomes" id="UP000232323"/>
    </source>
</evidence>
<evidence type="ECO:0000259" key="1">
    <source>
        <dbReference type="PROSITE" id="PS50830"/>
    </source>
</evidence>
<evidence type="ECO:0000313" key="2">
    <source>
        <dbReference type="EMBL" id="GAX83763.1"/>
    </source>
</evidence>
<dbReference type="AlphaFoldDB" id="A0A250XL61"/>
<dbReference type="SUPFAM" id="SSF50199">
    <property type="entry name" value="Staphylococcal nuclease"/>
    <property type="match status" value="1"/>
</dbReference>
<dbReference type="SMART" id="SM00318">
    <property type="entry name" value="SNc"/>
    <property type="match status" value="1"/>
</dbReference>
<dbReference type="Gene3D" id="2.40.50.90">
    <property type="match status" value="1"/>
</dbReference>
<dbReference type="PANTHER" id="PTHR12302:SF26">
    <property type="entry name" value="BLR1266 PROTEIN"/>
    <property type="match status" value="1"/>
</dbReference>
<dbReference type="InterPro" id="IPR035437">
    <property type="entry name" value="SNase_OB-fold_sf"/>
</dbReference>
<protein>
    <recommendedName>
        <fullName evidence="1">TNase-like domain-containing protein</fullName>
    </recommendedName>
</protein>